<protein>
    <submittedName>
        <fullName evidence="5">Lipoprotein</fullName>
    </submittedName>
</protein>
<comment type="similarity">
    <text evidence="1">Belongs to the MG185/MG260 family.</text>
</comment>
<evidence type="ECO:0000256" key="2">
    <source>
        <dbReference type="SAM" id="MobiDB-lite"/>
    </source>
</evidence>
<feature type="domain" description="Mycoplasma lipoprotein central" evidence="4">
    <location>
        <begin position="255"/>
        <end position="435"/>
    </location>
</feature>
<keyword evidence="3" id="KW-0732">Signal</keyword>
<evidence type="ECO:0000256" key="1">
    <source>
        <dbReference type="ARBA" id="ARBA00009031"/>
    </source>
</evidence>
<gene>
    <name evidence="5" type="ORF">CM1_01540</name>
</gene>
<evidence type="ECO:0000313" key="5">
    <source>
        <dbReference type="EMBL" id="AFQ04078.1"/>
    </source>
</evidence>
<sequence>MKLKGFLAVGVSVFGFSGLLMACSVVSQFDQVDDGKIKLASSLTSKRAAEALETVVKKYNDTKDPGDYPIEIVQIAGGYDGGKKDVQTKVSTKDKNNFYNLILNYPEIVSTLSRSKMALNFDGVNVDKLHPNFLSFNSRIGGIRDDGIYAIPISMSTDLMVINGPVLHYILNSARKEGTPTSTTVQATVSSRSAEKKGTLEIANDSETTKLWQNIQTTAQNNSNETTKEQKQVKRSSSSSSTTSTTGETKDTTKSDNKIKEFWGEYQEVDGGLKNFTFKASIFENWNETLDFATRIANSFPEKVKNITNKTGLDLQGVLGVDSSSNALYAAVFAAGQANYDNFFFNIDKRTGYADYSNFLNKDSSYQNLESVYNDFYKLIQANGLFVNRGGSYSSNFEKFHQLAFSVSSSGGYSYYFAKDNAKRLKFSNYAIEYPSFTQTIQAPNSSETESNLLGTFKLSEKDINLYKGSIPSGKQQGVDAILISNPNLINILEQAKQKTLHKEVNQPLTR</sequence>
<feature type="compositionally biased region" description="Low complexity" evidence="2">
    <location>
        <begin position="236"/>
        <end position="247"/>
    </location>
</feature>
<dbReference type="EMBL" id="CP003772">
    <property type="protein sequence ID" value="AFQ04078.1"/>
    <property type="molecule type" value="Genomic_DNA"/>
</dbReference>
<evidence type="ECO:0000313" key="6">
    <source>
        <dbReference type="Proteomes" id="UP000005254"/>
    </source>
</evidence>
<dbReference type="Proteomes" id="UP000005254">
    <property type="component" value="Chromosome"/>
</dbReference>
<keyword evidence="5" id="KW-0449">Lipoprotein</keyword>
<dbReference type="AlphaFoldDB" id="A0ABC7ZI61"/>
<dbReference type="InterPro" id="IPR004984">
    <property type="entry name" value="Mycoplasma_lipoprotein_cen_dom"/>
</dbReference>
<dbReference type="KEGG" id="mgx:CM1_01540"/>
<dbReference type="Pfam" id="PF03305">
    <property type="entry name" value="Lipoprotein_X"/>
    <property type="match status" value="1"/>
</dbReference>
<dbReference type="PROSITE" id="PS51257">
    <property type="entry name" value="PROKAR_LIPOPROTEIN"/>
    <property type="match status" value="1"/>
</dbReference>
<dbReference type="Gene3D" id="3.40.190.10">
    <property type="entry name" value="Periplasmic binding protein-like II"/>
    <property type="match status" value="1"/>
</dbReference>
<evidence type="ECO:0000259" key="4">
    <source>
        <dbReference type="Pfam" id="PF03305"/>
    </source>
</evidence>
<feature type="signal peptide" evidence="3">
    <location>
        <begin position="1"/>
        <end position="22"/>
    </location>
</feature>
<name>A0ABC7ZI61_MYCGT</name>
<proteinExistence type="inferred from homology"/>
<organism evidence="5 6">
    <name type="scientific">Mycoplasmoides genitalium M6320</name>
    <dbReference type="NCBI Taxonomy" id="662945"/>
    <lineage>
        <taxon>Bacteria</taxon>
        <taxon>Bacillati</taxon>
        <taxon>Mycoplasmatota</taxon>
        <taxon>Mycoplasmoidales</taxon>
        <taxon>Mycoplasmoidaceae</taxon>
        <taxon>Mycoplasmoides</taxon>
    </lineage>
</organism>
<evidence type="ECO:0000256" key="3">
    <source>
        <dbReference type="SAM" id="SignalP"/>
    </source>
</evidence>
<reference evidence="5 6" key="1">
    <citation type="journal article" date="2012" name="J. Bacteriol.">
        <title>Draft Genome Sequences of Four Axenic Mycoplasma genitalium Strains Isolated from Denmark, Japan, and Australia.</title>
        <authorList>
            <person name="McGowin C.L."/>
            <person name="Ma L."/>
            <person name="Jensen J.S."/>
            <person name="Mancuso M.M."/>
            <person name="Hamasuna R."/>
            <person name="Adegboye D."/>
            <person name="Martin D.H."/>
        </authorList>
    </citation>
    <scope>NUCLEOTIDE SEQUENCE [LARGE SCALE GENOMIC DNA]</scope>
    <source>
        <strain evidence="5 6">M6320</strain>
    </source>
</reference>
<feature type="region of interest" description="Disordered" evidence="2">
    <location>
        <begin position="218"/>
        <end position="255"/>
    </location>
</feature>
<feature type="compositionally biased region" description="Polar residues" evidence="2">
    <location>
        <begin position="179"/>
        <end position="192"/>
    </location>
</feature>
<feature type="region of interest" description="Disordered" evidence="2">
    <location>
        <begin position="177"/>
        <end position="203"/>
    </location>
</feature>
<accession>A0ABC7ZI61</accession>
<feature type="chain" id="PRO_5044846040" evidence="3">
    <location>
        <begin position="23"/>
        <end position="511"/>
    </location>
</feature>